<dbReference type="EMBL" id="JAERRJ010000001">
    <property type="protein sequence ID" value="MBL1073166.1"/>
    <property type="molecule type" value="Genomic_DNA"/>
</dbReference>
<keyword evidence="1" id="KW-0547">Nucleotide-binding</keyword>
<evidence type="ECO:0000256" key="1">
    <source>
        <dbReference type="ARBA" id="ARBA00022741"/>
    </source>
</evidence>
<dbReference type="InterPro" id="IPR050625">
    <property type="entry name" value="ParA/MinD_ATPase"/>
</dbReference>
<comment type="caution">
    <text evidence="4">The sequence shown here is derived from an EMBL/GenBank/DDBJ whole genome shotgun (WGS) entry which is preliminary data.</text>
</comment>
<dbReference type="NCBIfam" id="NF040564">
    <property type="entry name" value="SCO2523_fam"/>
    <property type="match status" value="1"/>
</dbReference>
<dbReference type="Proteomes" id="UP000602198">
    <property type="component" value="Unassembled WGS sequence"/>
</dbReference>
<evidence type="ECO:0000256" key="2">
    <source>
        <dbReference type="ARBA" id="ARBA00022840"/>
    </source>
</evidence>
<protein>
    <recommendedName>
        <fullName evidence="3">CobQ/CobB/MinD/ParA nucleotide binding domain-containing protein</fullName>
    </recommendedName>
</protein>
<evidence type="ECO:0000259" key="3">
    <source>
        <dbReference type="Pfam" id="PF01656"/>
    </source>
</evidence>
<dbReference type="RefSeq" id="WP_201942732.1">
    <property type="nucleotide sequence ID" value="NZ_JAERRJ010000001.1"/>
</dbReference>
<name>A0ABS1LY59_9NOCA</name>
<keyword evidence="2" id="KW-0067">ATP-binding</keyword>
<reference evidence="4 5" key="1">
    <citation type="submission" date="2021-01" db="EMBL/GenBank/DDBJ databases">
        <title>WGS of actinomycetes isolated from Thailand.</title>
        <authorList>
            <person name="Thawai C."/>
        </authorList>
    </citation>
    <scope>NUCLEOTIDE SEQUENCE [LARGE SCALE GENOMIC DNA]</scope>
    <source>
        <strain evidence="4 5">LPG 2</strain>
    </source>
</reference>
<sequence>MLVFAASDKGGTGRSVTSCNMAYWLSMRGKKVAYLDFDFGSPTAGGTFEISRVDRGVTDGTGLHEYLLGHNGSVERLSVRSETDRVALRQSRHPSGRLVMFPGDRDGGEFTSTPDRAMVGRCAALLAACEQEFDVTFVDLSSGRSVALALVLEATQRPQLAHATARWLVFHRWTRQHLIAAHGLVRGDHGIIKTGEACGHKPDDLLNSLRYVRTAVPNIESATGMRPAQAEWLQEQNDTLHRAAVRYLLGDSVVMGSTPVEPMLQCREQVILDVDVSASIANVETVDAFRQLALRLTTEAFWERLDDQP</sequence>
<dbReference type="Gene3D" id="3.40.50.300">
    <property type="entry name" value="P-loop containing nucleotide triphosphate hydrolases"/>
    <property type="match status" value="1"/>
</dbReference>
<dbReference type="SUPFAM" id="SSF52540">
    <property type="entry name" value="P-loop containing nucleoside triphosphate hydrolases"/>
    <property type="match status" value="1"/>
</dbReference>
<evidence type="ECO:0000313" key="5">
    <source>
        <dbReference type="Proteomes" id="UP000602198"/>
    </source>
</evidence>
<dbReference type="PANTHER" id="PTHR43384">
    <property type="entry name" value="SEPTUM SITE-DETERMINING PROTEIN MIND HOMOLOG, CHLOROPLASTIC-RELATED"/>
    <property type="match status" value="1"/>
</dbReference>
<feature type="domain" description="CobQ/CobB/MinD/ParA nucleotide binding" evidence="3">
    <location>
        <begin position="4"/>
        <end position="45"/>
    </location>
</feature>
<accession>A0ABS1LY59</accession>
<keyword evidence="5" id="KW-1185">Reference proteome</keyword>
<dbReference type="PANTHER" id="PTHR43384:SF6">
    <property type="entry name" value="SEPTUM SITE-DETERMINING PROTEIN MIND HOMOLOG, CHLOROPLASTIC"/>
    <property type="match status" value="1"/>
</dbReference>
<proteinExistence type="predicted"/>
<gene>
    <name evidence="4" type="ORF">JK358_02025</name>
</gene>
<evidence type="ECO:0000313" key="4">
    <source>
        <dbReference type="EMBL" id="MBL1073166.1"/>
    </source>
</evidence>
<dbReference type="InterPro" id="IPR027417">
    <property type="entry name" value="P-loop_NTPase"/>
</dbReference>
<organism evidence="4 5">
    <name type="scientific">Nocardia acididurans</name>
    <dbReference type="NCBI Taxonomy" id="2802282"/>
    <lineage>
        <taxon>Bacteria</taxon>
        <taxon>Bacillati</taxon>
        <taxon>Actinomycetota</taxon>
        <taxon>Actinomycetes</taxon>
        <taxon>Mycobacteriales</taxon>
        <taxon>Nocardiaceae</taxon>
        <taxon>Nocardia</taxon>
    </lineage>
</organism>
<dbReference type="Pfam" id="PF01656">
    <property type="entry name" value="CbiA"/>
    <property type="match status" value="1"/>
</dbReference>
<dbReference type="InterPro" id="IPR002586">
    <property type="entry name" value="CobQ/CobB/MinD/ParA_Nub-bd_dom"/>
</dbReference>